<organism evidence="2 3">
    <name type="scientific">Plenodomus tracheiphilus IPT5</name>
    <dbReference type="NCBI Taxonomy" id="1408161"/>
    <lineage>
        <taxon>Eukaryota</taxon>
        <taxon>Fungi</taxon>
        <taxon>Dikarya</taxon>
        <taxon>Ascomycota</taxon>
        <taxon>Pezizomycotina</taxon>
        <taxon>Dothideomycetes</taxon>
        <taxon>Pleosporomycetidae</taxon>
        <taxon>Pleosporales</taxon>
        <taxon>Pleosporineae</taxon>
        <taxon>Leptosphaeriaceae</taxon>
        <taxon>Plenodomus</taxon>
    </lineage>
</organism>
<sequence>MTDLMAQPGLRLTAPTSRQDIISALLNDYGNSFGRGDGSPSAYSPVPAMKELPPTPPLRPDSIQSKPLPAVQRMNTKFQLRVDEDTPSSPHSPGLNSPAPKSTKRIVSRSLSRESKPPSLKLTISNGTTATIPPTPVLPAQVLPSSQPAQEKELPPPPPEKSERRNTRQAPMGNDLAQVVRGLGRNDSLLSQGKVQASSDSSSKPEEASPTVKRKALPETAVKRFKSLAELGQGPRGGKGGPLPRTSASSKISVDSQASDTAPSKVTMGSQTSEDSNIGLSDATVTPENVQEEAQAPANNQLPPTPDEDQSMAPPAPPRKAFAPIGLPSNPRSKAPASPLHMRGKSSTGFSVLQPHRVAPRIPTASLTPEMTPSPKLKPVQPSKGAMSPLSPLPPPKDQHRPFSYETPAETQNTMIAQPDRPATASAASPTALLPSSPVRPTSLDLESPEPKSQSPTIPAQATAAAPAPTVQDPLDQLSQFPAVPSKPLPQPPQSNPLPELPQSQQQQPQSPPKPTTPPPFTPLTRHPLPLPTSLIPQITSTHLTCYTLHATNVWSNNSFQPLGCMVCRANEPERKWTCTWCRLRICAACSDELGRIKGRELAVLVERRGVSGAGGEGGGLGMGRRKLSREEEGELGDVVGVGFGGRFGG</sequence>
<dbReference type="EMBL" id="MU006288">
    <property type="protein sequence ID" value="KAF2856908.1"/>
    <property type="molecule type" value="Genomic_DNA"/>
</dbReference>
<evidence type="ECO:0000256" key="1">
    <source>
        <dbReference type="SAM" id="MobiDB-lite"/>
    </source>
</evidence>
<proteinExistence type="predicted"/>
<name>A0A6A7BR03_9PLEO</name>
<gene>
    <name evidence="2" type="ORF">T440DRAFT_383443</name>
</gene>
<feature type="region of interest" description="Disordered" evidence="1">
    <location>
        <begin position="28"/>
        <end position="533"/>
    </location>
</feature>
<feature type="compositionally biased region" description="Low complexity" evidence="1">
    <location>
        <begin position="523"/>
        <end position="533"/>
    </location>
</feature>
<reference evidence="2" key="1">
    <citation type="submission" date="2020-01" db="EMBL/GenBank/DDBJ databases">
        <authorList>
            <consortium name="DOE Joint Genome Institute"/>
            <person name="Haridas S."/>
            <person name="Albert R."/>
            <person name="Binder M."/>
            <person name="Bloem J."/>
            <person name="Labutti K."/>
            <person name="Salamov A."/>
            <person name="Andreopoulos B."/>
            <person name="Baker S.E."/>
            <person name="Barry K."/>
            <person name="Bills G."/>
            <person name="Bluhm B.H."/>
            <person name="Cannon C."/>
            <person name="Castanera R."/>
            <person name="Culley D.E."/>
            <person name="Daum C."/>
            <person name="Ezra D."/>
            <person name="Gonzalez J.B."/>
            <person name="Henrissat B."/>
            <person name="Kuo A."/>
            <person name="Liang C."/>
            <person name="Lipzen A."/>
            <person name="Lutzoni F."/>
            <person name="Magnuson J."/>
            <person name="Mondo S."/>
            <person name="Nolan M."/>
            <person name="Ohm R."/>
            <person name="Pangilinan J."/>
            <person name="Park H.-J."/>
            <person name="Ramirez L."/>
            <person name="Alfaro M."/>
            <person name="Sun H."/>
            <person name="Tritt A."/>
            <person name="Yoshinaga Y."/>
            <person name="Zwiers L.-H."/>
            <person name="Turgeon B.G."/>
            <person name="Goodwin S.B."/>
            <person name="Spatafora J.W."/>
            <person name="Crous P.W."/>
            <person name="Grigoriev I.V."/>
        </authorList>
    </citation>
    <scope>NUCLEOTIDE SEQUENCE</scope>
    <source>
        <strain evidence="2">IPT5</strain>
    </source>
</reference>
<feature type="compositionally biased region" description="Polar residues" evidence="1">
    <location>
        <begin position="246"/>
        <end position="289"/>
    </location>
</feature>
<feature type="compositionally biased region" description="Pro residues" evidence="1">
    <location>
        <begin position="510"/>
        <end position="522"/>
    </location>
</feature>
<accession>A0A6A7BR03</accession>
<feature type="compositionally biased region" description="Low complexity" evidence="1">
    <location>
        <begin position="456"/>
        <end position="470"/>
    </location>
</feature>
<feature type="compositionally biased region" description="Pro residues" evidence="1">
    <location>
        <begin position="485"/>
        <end position="500"/>
    </location>
</feature>
<keyword evidence="3" id="KW-1185">Reference proteome</keyword>
<protein>
    <submittedName>
        <fullName evidence="2">Uncharacterized protein</fullName>
    </submittedName>
</protein>
<dbReference type="Proteomes" id="UP000799423">
    <property type="component" value="Unassembled WGS sequence"/>
</dbReference>
<feature type="compositionally biased region" description="Low complexity" evidence="1">
    <location>
        <begin position="422"/>
        <end position="437"/>
    </location>
</feature>
<feature type="compositionally biased region" description="Polar residues" evidence="1">
    <location>
        <begin position="122"/>
        <end position="132"/>
    </location>
</feature>
<feature type="compositionally biased region" description="Basic and acidic residues" evidence="1">
    <location>
        <begin position="150"/>
        <end position="166"/>
    </location>
</feature>
<dbReference type="AlphaFoldDB" id="A0A6A7BR03"/>
<evidence type="ECO:0000313" key="2">
    <source>
        <dbReference type="EMBL" id="KAF2856908.1"/>
    </source>
</evidence>
<dbReference type="OrthoDB" id="5425130at2759"/>
<evidence type="ECO:0000313" key="3">
    <source>
        <dbReference type="Proteomes" id="UP000799423"/>
    </source>
</evidence>